<feature type="transmembrane region" description="Helical" evidence="1">
    <location>
        <begin position="6"/>
        <end position="24"/>
    </location>
</feature>
<evidence type="ECO:0000313" key="3">
    <source>
        <dbReference type="Proteomes" id="UP001491613"/>
    </source>
</evidence>
<evidence type="ECO:0000256" key="1">
    <source>
        <dbReference type="SAM" id="Phobius"/>
    </source>
</evidence>
<sequence>MKRLRLWGAILAVMLLSYFVFFMSGNGMSVFNKQVWSASDFSDLMQDETMVEVYKPISKDVLGKVGMELVLPDSSLAKSTVKIMSYRLYDKAQNNIYVGPYKEVIILDVDKALLGEGKSKDDGYDSLKITFIDEVNRTTYTCEQERPFHMWQLNKVVTINFLPQRKLDKNGQPYCYDAYIHRSIKG</sequence>
<keyword evidence="3" id="KW-1185">Reference proteome</keyword>
<gene>
    <name evidence="2" type="ORF">V1482_01805</name>
</gene>
<dbReference type="Proteomes" id="UP001491613">
    <property type="component" value="Unassembled WGS sequence"/>
</dbReference>
<reference evidence="2 3" key="1">
    <citation type="submission" date="2024-01" db="EMBL/GenBank/DDBJ databases">
        <title>Horizontal gene transfer in Aeromonas trota.</title>
        <authorList>
            <person name="Otero Olarra J.E."/>
            <person name="Perez Valdespino A."/>
        </authorList>
    </citation>
    <scope>NUCLEOTIDE SEQUENCE [LARGE SCALE GENOMIC DNA]</scope>
    <source>
        <strain evidence="2 3">9.1</strain>
    </source>
</reference>
<organism evidence="2 3">
    <name type="scientific">Aeromonas enteropelogenes</name>
    <name type="common">Aeromonas trota</name>
    <dbReference type="NCBI Taxonomy" id="29489"/>
    <lineage>
        <taxon>Bacteria</taxon>
        <taxon>Pseudomonadati</taxon>
        <taxon>Pseudomonadota</taxon>
        <taxon>Gammaproteobacteria</taxon>
        <taxon>Aeromonadales</taxon>
        <taxon>Aeromonadaceae</taxon>
        <taxon>Aeromonas</taxon>
    </lineage>
</organism>
<dbReference type="RefSeq" id="WP_342016553.1">
    <property type="nucleotide sequence ID" value="NZ_JAVTII010000001.1"/>
</dbReference>
<proteinExistence type="predicted"/>
<evidence type="ECO:0000313" key="2">
    <source>
        <dbReference type="EMBL" id="MEL3918143.1"/>
    </source>
</evidence>
<keyword evidence="1" id="KW-0472">Membrane</keyword>
<accession>A0ABU9J6C9</accession>
<protein>
    <submittedName>
        <fullName evidence="2">Uncharacterized protein</fullName>
    </submittedName>
</protein>
<keyword evidence="1" id="KW-1133">Transmembrane helix</keyword>
<name>A0ABU9J6C9_AEREN</name>
<comment type="caution">
    <text evidence="2">The sequence shown here is derived from an EMBL/GenBank/DDBJ whole genome shotgun (WGS) entry which is preliminary data.</text>
</comment>
<keyword evidence="1" id="KW-0812">Transmembrane</keyword>
<dbReference type="EMBL" id="JAZDDP010000001">
    <property type="protein sequence ID" value="MEL3918143.1"/>
    <property type="molecule type" value="Genomic_DNA"/>
</dbReference>